<proteinExistence type="predicted"/>
<evidence type="ECO:0000313" key="3">
    <source>
        <dbReference type="Proteomes" id="UP000694300"/>
    </source>
</evidence>
<sequence>MPKSRGWEKPTKSTAKRGSATSPPHGDRGSGGRYATGRVVSTSDQIGGLLSGENVKPNLMVELVFLFRPAQVRNLVLDL</sequence>
<reference evidence="2 3" key="1">
    <citation type="submission" date="2020-11" db="EMBL/GenBank/DDBJ databases">
        <title>Pseudonocardia abyssalis sp. nov. and Pseudonocardia oceani sp. nov., description and phylogenomic analysis of two novel actinomycetes isolated from the deep Southern Ocean.</title>
        <authorList>
            <person name="Parra J."/>
        </authorList>
    </citation>
    <scope>NUCLEOTIDE SEQUENCE [LARGE SCALE GENOMIC DNA]</scope>
    <source>
        <strain evidence="3">KRD185</strain>
    </source>
</reference>
<feature type="compositionally biased region" description="Basic and acidic residues" evidence="1">
    <location>
        <begin position="1"/>
        <end position="11"/>
    </location>
</feature>
<organism evidence="2 3">
    <name type="scientific">Pseudonocardia oceani</name>
    <dbReference type="NCBI Taxonomy" id="2792013"/>
    <lineage>
        <taxon>Bacteria</taxon>
        <taxon>Bacillati</taxon>
        <taxon>Actinomycetota</taxon>
        <taxon>Actinomycetes</taxon>
        <taxon>Pseudonocardiales</taxon>
        <taxon>Pseudonocardiaceae</taxon>
        <taxon>Pseudonocardia</taxon>
    </lineage>
</organism>
<evidence type="ECO:0000256" key="1">
    <source>
        <dbReference type="SAM" id="MobiDB-lite"/>
    </source>
</evidence>
<protein>
    <submittedName>
        <fullName evidence="2">Uncharacterized protein</fullName>
    </submittedName>
</protein>
<dbReference type="EMBL" id="JADQDF010000002">
    <property type="protein sequence ID" value="MBW0132473.1"/>
    <property type="molecule type" value="Genomic_DNA"/>
</dbReference>
<name>A0ABS6UJP7_9PSEU</name>
<accession>A0ABS6UJP7</accession>
<dbReference type="Proteomes" id="UP000694300">
    <property type="component" value="Unassembled WGS sequence"/>
</dbReference>
<comment type="caution">
    <text evidence="2">The sequence shown here is derived from an EMBL/GenBank/DDBJ whole genome shotgun (WGS) entry which is preliminary data.</text>
</comment>
<keyword evidence="3" id="KW-1185">Reference proteome</keyword>
<evidence type="ECO:0000313" key="2">
    <source>
        <dbReference type="EMBL" id="MBW0132473.1"/>
    </source>
</evidence>
<gene>
    <name evidence="2" type="ORF">I4I82_33035</name>
</gene>
<dbReference type="RefSeq" id="WP_218590544.1">
    <property type="nucleotide sequence ID" value="NZ_JADQDE010000015.1"/>
</dbReference>
<feature type="region of interest" description="Disordered" evidence="1">
    <location>
        <begin position="1"/>
        <end position="38"/>
    </location>
</feature>